<dbReference type="EMBL" id="CM039429">
    <property type="protein sequence ID" value="KAI4349017.1"/>
    <property type="molecule type" value="Genomic_DNA"/>
</dbReference>
<sequence>MENSRRSFDRSREAGVKKPRLTDELERVPNSSIRQFPQRQGGSGVNTFASARFRTNDRDSESSDSGRGGYQPQQPLHQELVAQYKTALAELTFNSKPIITNLTIIAGENLYAAKAIAATVCANIIEVPSEQKLPSLYLLDSIVKNIGQDYIKYFAARLPEVFCKAYRQVDPSVHQSMRHLFGTWRGVFPPPTLQMIEKELGFTPAVNDSSSSTMKSNSPSQRPPHSIHVNPKYLERQRLQQSTRTKGVANDTTGVVANSTEDAERPDRALGGGRPWADPSVNIHNIQRSHRDAFNDSIPEKSSPASYVGNEYNSDLSRNLGLGIGRTGGRVSELGHEKAWYKAYGGGVAETIAGQRNGFSVKHGLLNHEGPKSMNLDANHQTTENLTSLKSNVMSSSWKNSEEEEFMWDGMNSGLTDRGASNIPSSLNKNHWTADNENLEVEDQLPIPRHFRAKEQQSIDELDRRPGHSEDYVSNLGDLPTNSLVRIGNRPFLPNATTGSAGIAGQLQFSVRAGSPSGQSPLRQQSPSPPVPMRHPPNPLRNMAEEDRSQTLKTSQFSGSLQSKHFRDPSPVPPPNVKVSNLRRSQQKDPRIPLSSGTSFPQRHHSAPLQQQELGSSDSGVSDKTEKQPQSEVTLAAETSKHSTTSSLLAAVMKSGIFSNNSITSSIPNLSFLDTKNLPSQSGVQPPQPAGSSTSLISSGPGVASPSSLGPPNSSTLPTISQGKVGQPSRPPPQRPASSIVSSSAQTTSVTSSTSNPISNILNSLVAKGLISAKTGSPTEVPAEIQTRLEDQSQTITASTSLPVASFPGPVAIPESSTGDDVDHDAKDSAAISHSTATETRNLIGFEFKPDVIRELHPDVIRDLLEDLPHHCNVCGLRLKHQEQFNRHLEWHATREREQNGLIKASRGWYAKSSDWIGSSEAEITSESEHTNSVDIYAKTKDDGELDEMVPTDENQCLCVLCGEIFEDVYCQERDEWMFKGAAYMTISDSNGEMGSGPIIHAKCLSRSSILVAKTEQV</sequence>
<gene>
    <name evidence="1" type="ORF">L6164_009673</name>
</gene>
<protein>
    <submittedName>
        <fullName evidence="1">Uncharacterized protein</fullName>
    </submittedName>
</protein>
<keyword evidence="2" id="KW-1185">Reference proteome</keyword>
<dbReference type="Proteomes" id="UP000828941">
    <property type="component" value="Chromosome 4"/>
</dbReference>
<reference evidence="1 2" key="1">
    <citation type="journal article" date="2022" name="DNA Res.">
        <title>Chromosomal-level genome assembly of the orchid tree Bauhinia variegata (Leguminosae; Cercidoideae) supports the allotetraploid origin hypothesis of Bauhinia.</title>
        <authorList>
            <person name="Zhong Y."/>
            <person name="Chen Y."/>
            <person name="Zheng D."/>
            <person name="Pang J."/>
            <person name="Liu Y."/>
            <person name="Luo S."/>
            <person name="Meng S."/>
            <person name="Qian L."/>
            <person name="Wei D."/>
            <person name="Dai S."/>
            <person name="Zhou R."/>
        </authorList>
    </citation>
    <scope>NUCLEOTIDE SEQUENCE [LARGE SCALE GENOMIC DNA]</scope>
    <source>
        <strain evidence="1">BV-YZ2020</strain>
    </source>
</reference>
<comment type="caution">
    <text evidence="1">The sequence shown here is derived from an EMBL/GenBank/DDBJ whole genome shotgun (WGS) entry which is preliminary data.</text>
</comment>
<evidence type="ECO:0000313" key="2">
    <source>
        <dbReference type="Proteomes" id="UP000828941"/>
    </source>
</evidence>
<organism evidence="1 2">
    <name type="scientific">Bauhinia variegata</name>
    <name type="common">Purple orchid tree</name>
    <name type="synonym">Phanera variegata</name>
    <dbReference type="NCBI Taxonomy" id="167791"/>
    <lineage>
        <taxon>Eukaryota</taxon>
        <taxon>Viridiplantae</taxon>
        <taxon>Streptophyta</taxon>
        <taxon>Embryophyta</taxon>
        <taxon>Tracheophyta</taxon>
        <taxon>Spermatophyta</taxon>
        <taxon>Magnoliopsida</taxon>
        <taxon>eudicotyledons</taxon>
        <taxon>Gunneridae</taxon>
        <taxon>Pentapetalae</taxon>
        <taxon>rosids</taxon>
        <taxon>fabids</taxon>
        <taxon>Fabales</taxon>
        <taxon>Fabaceae</taxon>
        <taxon>Cercidoideae</taxon>
        <taxon>Cercideae</taxon>
        <taxon>Bauhiniinae</taxon>
        <taxon>Bauhinia</taxon>
    </lineage>
</organism>
<name>A0ACB9PJQ7_BAUVA</name>
<accession>A0ACB9PJQ7</accession>
<evidence type="ECO:0000313" key="1">
    <source>
        <dbReference type="EMBL" id="KAI4349017.1"/>
    </source>
</evidence>
<proteinExistence type="predicted"/>